<dbReference type="CDD" id="cd03225">
    <property type="entry name" value="ABC_cobalt_CbiO_domain1"/>
    <property type="match status" value="1"/>
</dbReference>
<dbReference type="PROSITE" id="PS00211">
    <property type="entry name" value="ABC_TRANSPORTER_1"/>
    <property type="match status" value="1"/>
</dbReference>
<dbReference type="EMBL" id="JALPRK010000004">
    <property type="protein sequence ID" value="MCK8486963.1"/>
    <property type="molecule type" value="Genomic_DNA"/>
</dbReference>
<dbReference type="GO" id="GO:0005524">
    <property type="term" value="F:ATP binding"/>
    <property type="evidence" value="ECO:0007669"/>
    <property type="project" value="UniProtKB-KW"/>
</dbReference>
<reference evidence="6" key="1">
    <citation type="submission" date="2022-04" db="EMBL/GenBank/DDBJ databases">
        <authorList>
            <person name="Seo M.-J."/>
        </authorList>
    </citation>
    <scope>NUCLEOTIDE SEQUENCE</scope>
    <source>
        <strain evidence="6">MBLB2552</strain>
    </source>
</reference>
<accession>A0A9X2BPB9</accession>
<comment type="subcellular location">
    <subcellularLocation>
        <location evidence="1">Cell membrane</location>
        <topology evidence="1">Peripheral membrane protein</topology>
    </subcellularLocation>
</comment>
<organism evidence="6 7">
    <name type="scientific">Paenibacillus mellifer</name>
    <dbReference type="NCBI Taxonomy" id="2937794"/>
    <lineage>
        <taxon>Bacteria</taxon>
        <taxon>Bacillati</taxon>
        <taxon>Bacillota</taxon>
        <taxon>Bacilli</taxon>
        <taxon>Bacillales</taxon>
        <taxon>Paenibacillaceae</taxon>
        <taxon>Paenibacillus</taxon>
    </lineage>
</organism>
<evidence type="ECO:0000256" key="3">
    <source>
        <dbReference type="ARBA" id="ARBA00022741"/>
    </source>
</evidence>
<dbReference type="GO" id="GO:0022857">
    <property type="term" value="F:transmembrane transporter activity"/>
    <property type="evidence" value="ECO:0007669"/>
    <property type="project" value="UniProtKB-ARBA"/>
</dbReference>
<dbReference type="InterPro" id="IPR003593">
    <property type="entry name" value="AAA+_ATPase"/>
</dbReference>
<dbReference type="Proteomes" id="UP001139534">
    <property type="component" value="Unassembled WGS sequence"/>
</dbReference>
<name>A0A9X2BPB9_9BACL</name>
<dbReference type="Pfam" id="PF00005">
    <property type="entry name" value="ABC_tran"/>
    <property type="match status" value="1"/>
</dbReference>
<comment type="caution">
    <text evidence="6">The sequence shown here is derived from an EMBL/GenBank/DDBJ whole genome shotgun (WGS) entry which is preliminary data.</text>
</comment>
<protein>
    <submittedName>
        <fullName evidence="6">ABC transporter ATP-binding protein</fullName>
    </submittedName>
</protein>
<feature type="domain" description="ABC transporter" evidence="5">
    <location>
        <begin position="4"/>
        <end position="243"/>
    </location>
</feature>
<evidence type="ECO:0000256" key="4">
    <source>
        <dbReference type="ARBA" id="ARBA00022840"/>
    </source>
</evidence>
<proteinExistence type="predicted"/>
<dbReference type="InterPro" id="IPR003439">
    <property type="entry name" value="ABC_transporter-like_ATP-bd"/>
</dbReference>
<dbReference type="AlphaFoldDB" id="A0A9X2BPB9"/>
<dbReference type="Gene3D" id="3.40.50.300">
    <property type="entry name" value="P-loop containing nucleotide triphosphate hydrolases"/>
    <property type="match status" value="1"/>
</dbReference>
<dbReference type="SMART" id="SM00382">
    <property type="entry name" value="AAA"/>
    <property type="match status" value="1"/>
</dbReference>
<dbReference type="RefSeq" id="WP_248551165.1">
    <property type="nucleotide sequence ID" value="NZ_JALPRK010000004.1"/>
</dbReference>
<dbReference type="InterPro" id="IPR017871">
    <property type="entry name" value="ABC_transporter-like_CS"/>
</dbReference>
<evidence type="ECO:0000259" key="5">
    <source>
        <dbReference type="PROSITE" id="PS50893"/>
    </source>
</evidence>
<keyword evidence="7" id="KW-1185">Reference proteome</keyword>
<evidence type="ECO:0000256" key="1">
    <source>
        <dbReference type="ARBA" id="ARBA00004202"/>
    </source>
</evidence>
<dbReference type="SUPFAM" id="SSF52540">
    <property type="entry name" value="P-loop containing nucleoside triphosphate hydrolases"/>
    <property type="match status" value="1"/>
</dbReference>
<evidence type="ECO:0000256" key="2">
    <source>
        <dbReference type="ARBA" id="ARBA00022448"/>
    </source>
</evidence>
<dbReference type="GO" id="GO:0005886">
    <property type="term" value="C:plasma membrane"/>
    <property type="evidence" value="ECO:0007669"/>
    <property type="project" value="UniProtKB-SubCell"/>
</dbReference>
<evidence type="ECO:0000313" key="7">
    <source>
        <dbReference type="Proteomes" id="UP001139534"/>
    </source>
</evidence>
<dbReference type="InterPro" id="IPR015856">
    <property type="entry name" value="ABC_transpr_CbiO/EcfA_su"/>
</dbReference>
<dbReference type="PANTHER" id="PTHR43158:SF2">
    <property type="entry name" value="SKFA PEPTIDE EXPORT ATP-BINDING PROTEIN SKFE"/>
    <property type="match status" value="1"/>
</dbReference>
<gene>
    <name evidence="6" type="ORF">M0651_07200</name>
</gene>
<dbReference type="PROSITE" id="PS50893">
    <property type="entry name" value="ABC_TRANSPORTER_2"/>
    <property type="match status" value="1"/>
</dbReference>
<keyword evidence="2" id="KW-0813">Transport</keyword>
<evidence type="ECO:0000313" key="6">
    <source>
        <dbReference type="EMBL" id="MCK8486963.1"/>
    </source>
</evidence>
<keyword evidence="3" id="KW-0547">Nucleotide-binding</keyword>
<dbReference type="InterPro" id="IPR027417">
    <property type="entry name" value="P-loop_NTPase"/>
</dbReference>
<dbReference type="PANTHER" id="PTHR43158">
    <property type="entry name" value="SKFA PEPTIDE EXPORT ATP-BINDING PROTEIN SKFE"/>
    <property type="match status" value="1"/>
</dbReference>
<sequence>MNIIEMNQVTWFREGKAVLNGIDWSVREGEHWAMLGLNGSGKTTLLNMISGYLWPTSGEISVLGNRFGEVDLRELRKTIGWVSSSMQSRLHGEQKAEDLVVSGKFATIGLYEKPSSEDYDRAATLMNQLRCSHLHGRTYQTCSQGEQQKLLIARALMASPKLLILDEATNGLDFISREGLLESIAQLAAAPDTPHMLYVTHHTEEILPIFSRTLLLRRGEVYSQGKTAEVLNETGLSDFFETPVALRWNQERAWLSTK</sequence>
<keyword evidence="4 6" id="KW-0067">ATP-binding</keyword>
<dbReference type="GO" id="GO:0016887">
    <property type="term" value="F:ATP hydrolysis activity"/>
    <property type="evidence" value="ECO:0007669"/>
    <property type="project" value="InterPro"/>
</dbReference>